<dbReference type="AlphaFoldDB" id="A0ABD3A4D3"/>
<feature type="region of interest" description="Disordered" evidence="14">
    <location>
        <begin position="58"/>
        <end position="78"/>
    </location>
</feature>
<comment type="similarity">
    <text evidence="8">Belongs to the Dus family. Dus1 subfamily.</text>
</comment>
<dbReference type="EMBL" id="JBJUIK010000006">
    <property type="protein sequence ID" value="KAL3525667.1"/>
    <property type="molecule type" value="Genomic_DNA"/>
</dbReference>
<comment type="catalytic activity">
    <reaction evidence="10">
        <text>5,6-dihydrouridine(17) in tRNA + NAD(+) = uridine(17) in tRNA + NADH + H(+)</text>
        <dbReference type="Rhea" id="RHEA:53372"/>
        <dbReference type="Rhea" id="RHEA-COMP:13541"/>
        <dbReference type="Rhea" id="RHEA-COMP:13542"/>
        <dbReference type="ChEBI" id="CHEBI:15378"/>
        <dbReference type="ChEBI" id="CHEBI:57540"/>
        <dbReference type="ChEBI" id="CHEBI:57945"/>
        <dbReference type="ChEBI" id="CHEBI:65315"/>
        <dbReference type="ChEBI" id="CHEBI:74443"/>
        <dbReference type="EC" id="1.3.1.88"/>
    </reaction>
    <physiologicalReaction direction="right-to-left" evidence="10">
        <dbReference type="Rhea" id="RHEA:53374"/>
    </physiologicalReaction>
</comment>
<keyword evidence="3" id="KW-0288">FMN</keyword>
<evidence type="ECO:0000313" key="16">
    <source>
        <dbReference type="EMBL" id="KAL3525667.1"/>
    </source>
</evidence>
<evidence type="ECO:0000256" key="5">
    <source>
        <dbReference type="ARBA" id="ARBA00022857"/>
    </source>
</evidence>
<dbReference type="InterPro" id="IPR035587">
    <property type="entry name" value="DUS-like_FMN-bd"/>
</dbReference>
<keyword evidence="5" id="KW-0521">NADP</keyword>
<dbReference type="SUPFAM" id="SSF51395">
    <property type="entry name" value="FMN-linked oxidoreductases"/>
    <property type="match status" value="1"/>
</dbReference>
<name>A0ABD3A4D3_9GENT</name>
<evidence type="ECO:0000256" key="7">
    <source>
        <dbReference type="ARBA" id="ARBA00023027"/>
    </source>
</evidence>
<feature type="domain" description="DUS-like FMN-binding" evidence="15">
    <location>
        <begin position="103"/>
        <end position="386"/>
    </location>
</feature>
<dbReference type="Gene3D" id="3.20.20.70">
    <property type="entry name" value="Aldolase class I"/>
    <property type="match status" value="1"/>
</dbReference>
<dbReference type="PANTHER" id="PTHR11082:SF5">
    <property type="entry name" value="TRNA-DIHYDROURIDINE(16_17) SYNTHASE [NAD(P)(+)]-LIKE"/>
    <property type="match status" value="1"/>
</dbReference>
<keyword evidence="6" id="KW-0560">Oxidoreductase</keyword>
<comment type="catalytic activity">
    <reaction evidence="12">
        <text>5,6-dihydrouridine(16) in tRNA + NAD(+) = uridine(16) in tRNA + NADH + H(+)</text>
        <dbReference type="Rhea" id="RHEA:53380"/>
        <dbReference type="Rhea" id="RHEA-COMP:13543"/>
        <dbReference type="Rhea" id="RHEA-COMP:13544"/>
        <dbReference type="ChEBI" id="CHEBI:15378"/>
        <dbReference type="ChEBI" id="CHEBI:57540"/>
        <dbReference type="ChEBI" id="CHEBI:57945"/>
        <dbReference type="ChEBI" id="CHEBI:65315"/>
        <dbReference type="ChEBI" id="CHEBI:74443"/>
        <dbReference type="EC" id="1.3.1.88"/>
    </reaction>
    <physiologicalReaction direction="right-to-left" evidence="12">
        <dbReference type="Rhea" id="RHEA:53382"/>
    </physiologicalReaction>
</comment>
<gene>
    <name evidence="16" type="ORF">ACH5RR_014039</name>
</gene>
<dbReference type="InterPro" id="IPR013785">
    <property type="entry name" value="Aldolase_TIM"/>
</dbReference>
<protein>
    <recommendedName>
        <fullName evidence="9">tRNA-dihydrouridine(16/17) synthase [NAD(P)(+)]</fullName>
        <ecNumber evidence="9">1.3.1.88</ecNumber>
    </recommendedName>
</protein>
<comment type="catalytic activity">
    <reaction evidence="13">
        <text>5,6-dihydrouridine(17) in tRNA + NADP(+) = uridine(17) in tRNA + NADPH + H(+)</text>
        <dbReference type="Rhea" id="RHEA:53368"/>
        <dbReference type="Rhea" id="RHEA-COMP:13541"/>
        <dbReference type="Rhea" id="RHEA-COMP:13542"/>
        <dbReference type="ChEBI" id="CHEBI:15378"/>
        <dbReference type="ChEBI" id="CHEBI:57783"/>
        <dbReference type="ChEBI" id="CHEBI:58349"/>
        <dbReference type="ChEBI" id="CHEBI:65315"/>
        <dbReference type="ChEBI" id="CHEBI:74443"/>
        <dbReference type="EC" id="1.3.1.88"/>
    </reaction>
    <physiologicalReaction direction="right-to-left" evidence="13">
        <dbReference type="Rhea" id="RHEA:53370"/>
    </physiologicalReaction>
</comment>
<dbReference type="FunFam" id="3.20.20.70:FF:000162">
    <property type="entry name" value="tRNA-dihydrouridine(16/17) synthase [NAD(P)(+)]-like"/>
    <property type="match status" value="1"/>
</dbReference>
<dbReference type="GO" id="GO:0002943">
    <property type="term" value="P:tRNA dihydrouridine synthesis"/>
    <property type="evidence" value="ECO:0007669"/>
    <property type="project" value="UniProtKB-ARBA"/>
</dbReference>
<evidence type="ECO:0000256" key="2">
    <source>
        <dbReference type="ARBA" id="ARBA00022630"/>
    </source>
</evidence>
<reference evidence="16 17" key="1">
    <citation type="submission" date="2024-11" db="EMBL/GenBank/DDBJ databases">
        <title>A near-complete genome assembly of Cinchona calisaya.</title>
        <authorList>
            <person name="Lian D.C."/>
            <person name="Zhao X.W."/>
            <person name="Wei L."/>
        </authorList>
    </citation>
    <scope>NUCLEOTIDE SEQUENCE [LARGE SCALE GENOMIC DNA]</scope>
    <source>
        <tissue evidence="16">Nenye</tissue>
    </source>
</reference>
<evidence type="ECO:0000256" key="12">
    <source>
        <dbReference type="ARBA" id="ARBA00048934"/>
    </source>
</evidence>
<comment type="caution">
    <text evidence="16">The sequence shown here is derived from an EMBL/GenBank/DDBJ whole genome shotgun (WGS) entry which is preliminary data.</text>
</comment>
<evidence type="ECO:0000256" key="9">
    <source>
        <dbReference type="ARBA" id="ARBA00038890"/>
    </source>
</evidence>
<evidence type="ECO:0000256" key="1">
    <source>
        <dbReference type="ARBA" id="ARBA00001917"/>
    </source>
</evidence>
<organism evidence="16 17">
    <name type="scientific">Cinchona calisaya</name>
    <dbReference type="NCBI Taxonomy" id="153742"/>
    <lineage>
        <taxon>Eukaryota</taxon>
        <taxon>Viridiplantae</taxon>
        <taxon>Streptophyta</taxon>
        <taxon>Embryophyta</taxon>
        <taxon>Tracheophyta</taxon>
        <taxon>Spermatophyta</taxon>
        <taxon>Magnoliopsida</taxon>
        <taxon>eudicotyledons</taxon>
        <taxon>Gunneridae</taxon>
        <taxon>Pentapetalae</taxon>
        <taxon>asterids</taxon>
        <taxon>lamiids</taxon>
        <taxon>Gentianales</taxon>
        <taxon>Rubiaceae</taxon>
        <taxon>Cinchonoideae</taxon>
        <taxon>Cinchoneae</taxon>
        <taxon>Cinchona</taxon>
    </lineage>
</organism>
<proteinExistence type="inferred from homology"/>
<keyword evidence="4" id="KW-0819">tRNA processing</keyword>
<evidence type="ECO:0000256" key="6">
    <source>
        <dbReference type="ARBA" id="ARBA00023002"/>
    </source>
</evidence>
<evidence type="ECO:0000256" key="13">
    <source>
        <dbReference type="ARBA" id="ARBA00049467"/>
    </source>
</evidence>
<evidence type="ECO:0000256" key="8">
    <source>
        <dbReference type="ARBA" id="ARBA00038313"/>
    </source>
</evidence>
<evidence type="ECO:0000259" key="15">
    <source>
        <dbReference type="Pfam" id="PF01207"/>
    </source>
</evidence>
<comment type="cofactor">
    <cofactor evidence="1">
        <name>FMN</name>
        <dbReference type="ChEBI" id="CHEBI:58210"/>
    </cofactor>
</comment>
<dbReference type="InterPro" id="IPR018517">
    <property type="entry name" value="tRNA_hU_synthase_CS"/>
</dbReference>
<keyword evidence="17" id="KW-1185">Reference proteome</keyword>
<evidence type="ECO:0000313" key="17">
    <source>
        <dbReference type="Proteomes" id="UP001630127"/>
    </source>
</evidence>
<dbReference type="CDD" id="cd02801">
    <property type="entry name" value="DUS_like_FMN"/>
    <property type="match status" value="1"/>
</dbReference>
<dbReference type="Proteomes" id="UP001630127">
    <property type="component" value="Unassembled WGS sequence"/>
</dbReference>
<sequence length="432" mass="49041">MRFIRKPLSAAVSQIFPKPPNLYNNNFMAIQTLTSSSPSNPNNAANELDDDNLLCSEQQEEPPGEEQTLPLGRPSPNGYLTGESRIERAWAHWKKLGQPKFIVAPMVDNSELPFRMLCRKYGAQAAYTPMLHSRIFNETEKYRSQEFTTCEEDRPLFVQFCANDADILLEAARRVEPFCDYVDINLGCPQRIAKRGNYGAFLMDNLPLIKSMVEKLANNLSVPVSCKIRLFPKLEDTISYAKMLEDAGCSLLAVHGRTRDEKDGKKFRANWNAINAVRDVMRIPVLANGNIRYMEDVQSCLEETGVEGVLSAESLLENPALFAGYRTAEWVLGSEDVCVDGQLDQSDLLVEYLKFCERYPVPWRMIRSHVHKMLGDWFRIHPNVRDDLNAQSKLTFEFLFGLVNQLRELGVRIPLYVKDSCVERVSANATAT</sequence>
<keyword evidence="2" id="KW-0285">Flavoprotein</keyword>
<evidence type="ECO:0000256" key="11">
    <source>
        <dbReference type="ARBA" id="ARBA00047652"/>
    </source>
</evidence>
<comment type="catalytic activity">
    <reaction evidence="11">
        <text>5,6-dihydrouridine(16) in tRNA + NADP(+) = uridine(16) in tRNA + NADPH + H(+)</text>
        <dbReference type="Rhea" id="RHEA:53376"/>
        <dbReference type="Rhea" id="RHEA-COMP:13543"/>
        <dbReference type="Rhea" id="RHEA-COMP:13544"/>
        <dbReference type="ChEBI" id="CHEBI:15378"/>
        <dbReference type="ChEBI" id="CHEBI:57783"/>
        <dbReference type="ChEBI" id="CHEBI:58349"/>
        <dbReference type="ChEBI" id="CHEBI:65315"/>
        <dbReference type="ChEBI" id="CHEBI:74443"/>
        <dbReference type="EC" id="1.3.1.88"/>
    </reaction>
    <physiologicalReaction direction="right-to-left" evidence="11">
        <dbReference type="Rhea" id="RHEA:53378"/>
    </physiologicalReaction>
</comment>
<evidence type="ECO:0000256" key="14">
    <source>
        <dbReference type="SAM" id="MobiDB-lite"/>
    </source>
</evidence>
<accession>A0ABD3A4D3</accession>
<dbReference type="PANTHER" id="PTHR11082">
    <property type="entry name" value="TRNA-DIHYDROURIDINE SYNTHASE"/>
    <property type="match status" value="1"/>
</dbReference>
<keyword evidence="7" id="KW-0520">NAD</keyword>
<evidence type="ECO:0000256" key="10">
    <source>
        <dbReference type="ARBA" id="ARBA00047287"/>
    </source>
</evidence>
<evidence type="ECO:0000256" key="3">
    <source>
        <dbReference type="ARBA" id="ARBA00022643"/>
    </source>
</evidence>
<dbReference type="Pfam" id="PF01207">
    <property type="entry name" value="Dus"/>
    <property type="match status" value="1"/>
</dbReference>
<dbReference type="EC" id="1.3.1.88" evidence="9"/>
<dbReference type="GO" id="GO:0016491">
    <property type="term" value="F:oxidoreductase activity"/>
    <property type="evidence" value="ECO:0007669"/>
    <property type="project" value="UniProtKB-KW"/>
</dbReference>
<evidence type="ECO:0000256" key="4">
    <source>
        <dbReference type="ARBA" id="ARBA00022694"/>
    </source>
</evidence>
<dbReference type="PROSITE" id="PS01136">
    <property type="entry name" value="UPF0034"/>
    <property type="match status" value="1"/>
</dbReference>